<evidence type="ECO:0000313" key="9">
    <source>
        <dbReference type="Proteomes" id="UP000184001"/>
    </source>
</evidence>
<evidence type="ECO:0000256" key="5">
    <source>
        <dbReference type="PROSITE-ProRule" id="PRU00560"/>
    </source>
</evidence>
<dbReference type="GO" id="GO:0005524">
    <property type="term" value="F:ATP binding"/>
    <property type="evidence" value="ECO:0007669"/>
    <property type="project" value="UniProtKB-UniRule"/>
</dbReference>
<dbReference type="Gene3D" id="3.20.20.140">
    <property type="entry name" value="Metal-dependent hydrolases"/>
    <property type="match status" value="1"/>
</dbReference>
<accession>A0A8G2CAY9</accession>
<dbReference type="Gene3D" id="3.40.50.300">
    <property type="entry name" value="P-loop containing nucleotide triphosphate hydrolases"/>
    <property type="match status" value="3"/>
</dbReference>
<dbReference type="AlphaFoldDB" id="A0A8G2CAY9"/>
<dbReference type="SUPFAM" id="SSF89550">
    <property type="entry name" value="PHP domain-like"/>
    <property type="match status" value="1"/>
</dbReference>
<gene>
    <name evidence="8" type="ORF">SAMN05660830_02408</name>
</gene>
<keyword evidence="2 5" id="KW-0378">Hydrolase</keyword>
<evidence type="ECO:0000256" key="3">
    <source>
        <dbReference type="ARBA" id="ARBA00022806"/>
    </source>
</evidence>
<dbReference type="InterPro" id="IPR013986">
    <property type="entry name" value="DExx_box_DNA_helicase_dom_sf"/>
</dbReference>
<keyword evidence="1 5" id="KW-0547">Nucleotide-binding</keyword>
<dbReference type="RefSeq" id="WP_020001082.1">
    <property type="nucleotide sequence ID" value="NZ_CP192219.1"/>
</dbReference>
<dbReference type="Proteomes" id="UP000184001">
    <property type="component" value="Unassembled WGS sequence"/>
</dbReference>
<reference evidence="8 9" key="1">
    <citation type="submission" date="2016-11" db="EMBL/GenBank/DDBJ databases">
        <authorList>
            <person name="Varghese N."/>
            <person name="Submissions S."/>
        </authorList>
    </citation>
    <scope>NUCLEOTIDE SEQUENCE [LARGE SCALE GENOMIC DNA]</scope>
    <source>
        <strain evidence="8 9">DSM 17919</strain>
    </source>
</reference>
<keyword evidence="4 5" id="KW-0067">ATP-binding</keyword>
<dbReference type="PROSITE" id="PS51217">
    <property type="entry name" value="UVRD_HELICASE_CTER"/>
    <property type="match status" value="1"/>
</dbReference>
<feature type="domain" description="UvrD-like helicase ATP-binding" evidence="6">
    <location>
        <begin position="467"/>
        <end position="724"/>
    </location>
</feature>
<dbReference type="CDD" id="cd18807">
    <property type="entry name" value="SF1_C_UvrD"/>
    <property type="match status" value="1"/>
</dbReference>
<dbReference type="Gene3D" id="1.10.486.10">
    <property type="entry name" value="PCRA, domain 4"/>
    <property type="match status" value="1"/>
</dbReference>
<dbReference type="PANTHER" id="PTHR40084">
    <property type="entry name" value="PHOSPHOHYDROLASE, PHP FAMILY"/>
    <property type="match status" value="1"/>
</dbReference>
<keyword evidence="3 5" id="KW-0347">Helicase</keyword>
<dbReference type="GO" id="GO:0140097">
    <property type="term" value="F:catalytic activity, acting on DNA"/>
    <property type="evidence" value="ECO:0007669"/>
    <property type="project" value="UniProtKB-ARBA"/>
</dbReference>
<name>A0A8G2CAY9_9BACT</name>
<dbReference type="InterPro" id="IPR016195">
    <property type="entry name" value="Pol/histidinol_Pase-like"/>
</dbReference>
<feature type="binding site" evidence="5">
    <location>
        <begin position="488"/>
        <end position="495"/>
    </location>
    <ligand>
        <name>ATP</name>
        <dbReference type="ChEBI" id="CHEBI:30616"/>
    </ligand>
</feature>
<proteinExistence type="predicted"/>
<dbReference type="SUPFAM" id="SSF52540">
    <property type="entry name" value="P-loop containing nucleoside triphosphate hydrolases"/>
    <property type="match status" value="1"/>
</dbReference>
<dbReference type="GO" id="GO:0016787">
    <property type="term" value="F:hydrolase activity"/>
    <property type="evidence" value="ECO:0007669"/>
    <property type="project" value="UniProtKB-UniRule"/>
</dbReference>
<dbReference type="CDD" id="cd19067">
    <property type="entry name" value="PfuEndoQ-like"/>
    <property type="match status" value="1"/>
</dbReference>
<evidence type="ECO:0000256" key="1">
    <source>
        <dbReference type="ARBA" id="ARBA00022741"/>
    </source>
</evidence>
<dbReference type="EMBL" id="FQZR01000005">
    <property type="protein sequence ID" value="SHJ41392.1"/>
    <property type="molecule type" value="Genomic_DNA"/>
</dbReference>
<dbReference type="PROSITE" id="PS51198">
    <property type="entry name" value="UVRD_HELICASE_ATP_BIND"/>
    <property type="match status" value="1"/>
</dbReference>
<sequence>MKQFRADLHIHSRFSRATSKKLTPRHLAAWAEVKGLDVLGTGDCTHPEWLDELEDQLVEDSQSGLFRLKDTTDLGKEIPRFGDTPMNGRSLFMLQGEISSIYKRGGKVRKVHNLVYMPTFEAARKFSNRLGEIGNITSDGRPILGMDSRDILDLVLDTHPLAFLIPAHIWTPWFSLFGSKSGFDTIEECFGDYASEIFALETGLSSDPEMNWLWSALDRFALVSNSDAHSGDKLGRECNLFAGDISFEGMYRSLRGEGLGHKFLGTMEFFPEEGKYHLDGHRKCNVVMEPRETLTRDGICPVCGKPLTVGVLHRVLSLADRDTPKQPAKAGDFSSLIPLPELMGEVLGVGPKTKKVMTLYAEAIPKLGSEMAILRDVPEEDIKKVHPLLAEAVGRMRRGDVLRQPGFDGEYGVVRVFSQKERDEFKHGKSLIDVPEKVSGLTPEEEASITPVFEAAVQQRQEEPERIRYNEAQQLAITSAPEPVLVLAGPGTGKTRTLIGRIEHLLEAGVKARQILALTFTRRAAQELTTRLADSVQNELSIPRADTLHGLAFEYWQNSYSDAPTLLSEESSKRVFGEANADASKQQCKKSWEIISLCRERMEECPVEQQAAYNNYSSLKNSWNLADYTDLLEFWLESLRNNVFVRQWTHVLVDEIQDLSPLQLAVVRELVSQDEQNGQGFFGIGDPDQSIYGFRGAHGGVEAYLSKELPSLNTIQLFENYRSSKQIVDYAGALMQPAREAQPIEAKKSTEAEVRMFEAPTSEAEASWIGEQIRGLLGQTSHSLQDSRQERLLGGELSPGDIAVLVRFKALIPVISQTLNRLGIPCAVPEQEAFWVDPRVELILAAAGRFVGISSDEGEEQITCPDAVLAKGPQGIAVYMEDILPFDRLFWKSTAFNQLVKHYKEHKGWVGLLNWINLQTELDLVRQKSEKVQIMSIHASKGLEFKAVFLPALEDGIMPYSGMNTLTGTASSTPDHYDIDEERRLLYVAITRAEQLLFLSHSGKRMIYGHTVHLSPSRFLTDLPNDGLMHSALKAKKKHKETQLSLL</sequence>
<feature type="domain" description="UvrD-like helicase C-terminal" evidence="7">
    <location>
        <begin position="725"/>
        <end position="995"/>
    </location>
</feature>
<dbReference type="Gene3D" id="1.10.10.160">
    <property type="match status" value="1"/>
</dbReference>
<dbReference type="CDD" id="cd17932">
    <property type="entry name" value="DEXQc_UvrD"/>
    <property type="match status" value="1"/>
</dbReference>
<dbReference type="Pfam" id="PF00580">
    <property type="entry name" value="UvrD-helicase"/>
    <property type="match status" value="1"/>
</dbReference>
<evidence type="ECO:0000256" key="2">
    <source>
        <dbReference type="ARBA" id="ARBA00022801"/>
    </source>
</evidence>
<evidence type="ECO:0000256" key="4">
    <source>
        <dbReference type="ARBA" id="ARBA00022840"/>
    </source>
</evidence>
<evidence type="ECO:0000259" key="6">
    <source>
        <dbReference type="PROSITE" id="PS51198"/>
    </source>
</evidence>
<comment type="caution">
    <text evidence="8">The sequence shown here is derived from an EMBL/GenBank/DDBJ whole genome shotgun (WGS) entry which is preliminary data.</text>
</comment>
<dbReference type="PANTHER" id="PTHR40084:SF1">
    <property type="entry name" value="PHOSPHOTRANSFERASE"/>
    <property type="match status" value="1"/>
</dbReference>
<evidence type="ECO:0000313" key="8">
    <source>
        <dbReference type="EMBL" id="SHJ41392.1"/>
    </source>
</evidence>
<evidence type="ECO:0000259" key="7">
    <source>
        <dbReference type="PROSITE" id="PS51217"/>
    </source>
</evidence>
<dbReference type="InterPro" id="IPR027417">
    <property type="entry name" value="P-loop_NTPase"/>
</dbReference>
<dbReference type="Pfam" id="PF13361">
    <property type="entry name" value="UvrD_C"/>
    <property type="match status" value="2"/>
</dbReference>
<dbReference type="GO" id="GO:0004386">
    <property type="term" value="F:helicase activity"/>
    <property type="evidence" value="ECO:0007669"/>
    <property type="project" value="UniProtKB-UniRule"/>
</dbReference>
<dbReference type="InterPro" id="IPR014016">
    <property type="entry name" value="UvrD-like_ATP-bd"/>
</dbReference>
<dbReference type="InterPro" id="IPR014017">
    <property type="entry name" value="DNA_helicase_UvrD-like_C"/>
</dbReference>
<organism evidence="8 9">
    <name type="scientific">Halodesulfovibrio aestuarii</name>
    <dbReference type="NCBI Taxonomy" id="126333"/>
    <lineage>
        <taxon>Bacteria</taxon>
        <taxon>Pseudomonadati</taxon>
        <taxon>Thermodesulfobacteriota</taxon>
        <taxon>Desulfovibrionia</taxon>
        <taxon>Desulfovibrionales</taxon>
        <taxon>Desulfovibrionaceae</taxon>
        <taxon>Halodesulfovibrio</taxon>
    </lineage>
</organism>
<protein>
    <submittedName>
        <fullName evidence="8">TIGR00375 family protein</fullName>
    </submittedName>
</protein>